<proteinExistence type="predicted"/>
<protein>
    <submittedName>
        <fullName evidence="1">Uncharacterized protein</fullName>
    </submittedName>
</protein>
<dbReference type="EMBL" id="CP155447">
    <property type="protein sequence ID" value="XBH05890.1"/>
    <property type="molecule type" value="Genomic_DNA"/>
</dbReference>
<dbReference type="AlphaFoldDB" id="A0AAU7CKV7"/>
<gene>
    <name evidence="1" type="ORF">V5E97_07625</name>
</gene>
<evidence type="ECO:0000313" key="1">
    <source>
        <dbReference type="EMBL" id="XBH05890.1"/>
    </source>
</evidence>
<accession>A0AAU7CKV7</accession>
<name>A0AAU7CKV7_9BACT</name>
<organism evidence="1">
    <name type="scientific">Singulisphaera sp. Ch08</name>
    <dbReference type="NCBI Taxonomy" id="3120278"/>
    <lineage>
        <taxon>Bacteria</taxon>
        <taxon>Pseudomonadati</taxon>
        <taxon>Planctomycetota</taxon>
        <taxon>Planctomycetia</taxon>
        <taxon>Isosphaerales</taxon>
        <taxon>Isosphaeraceae</taxon>
        <taxon>Singulisphaera</taxon>
    </lineage>
</organism>
<sequence>MIGTTRFLATTGALEFEGSRDRQGNFHYQDEREAREKQVNVFSNDFTDKTRPPVSHD</sequence>
<dbReference type="RefSeq" id="WP_406698741.1">
    <property type="nucleotide sequence ID" value="NZ_CP155447.1"/>
</dbReference>
<reference evidence="1" key="1">
    <citation type="submission" date="2024-05" db="EMBL/GenBank/DDBJ databases">
        <title>Planctomycetes of the genus Singulisphaera possess chitinolytic capabilities.</title>
        <authorList>
            <person name="Ivanova A."/>
        </authorList>
    </citation>
    <scope>NUCLEOTIDE SEQUENCE</scope>
    <source>
        <strain evidence="1">Ch08T</strain>
    </source>
</reference>